<sequence>MCACNGSLVRGRLSARPTLPLSLSSADKEGSKSVANPPRTSRRRLARRRRPMQPVLVSEAAAPLRRIRPRSLLLIAVTLVLVGAEGNGPEVRRHKREWIIAPRQLYENHDYTTYDSIAKINSDKINYTTIFYYLEGPGVDQPPIGTFGIDRRTGFVKIYSILDREKISSYKLTGIAKYADGTRAEKDIELNIVVLDVNDCPPVIKVQQVGSVNESSAEGTVVMKVIATDDDEKNSPHSQIHYSIVEQSNTAGMFFINSQTGEVMVRRNTLDRERQDTYTLKIRVSDLNGQRGGNTGTGEITVKIQDINDNIPTLEKESYEGSIQENTINVEVMRIKAVDMDLIHTDNWLAAYNIVSGNEAGIFSITTDSQTNEGIIMIHKALDYEEQKSVNLQVAVSNKAAYSFGSGALTGSTTQKPYRVNINVLNEKEGPRFQPSVKVVTISEDHTVTSIQKVIANYAAIDSDTLKIASNVRCVGQAALCGFSMEYCKYVSFLHRMSFHILRYAKLKDDDNWLIIDERTGDIKLNKLPDRESKFLINGTYYAQIICTTNEVPSQTATGTIAIQVEDFNDHCPELTTKSQHMCVEDNVIYVTAVDKDNFPNSAPFEFSVIQGGRKEKWTVEHFNETTAILRDQAKLWPGKYTVAVEVKDQQGKSCAPVQVMDVIVCNCDTSTRNCSSRAAKTTAFGASGVLLMLLGLLLLLLLPLLLLFCLCGGAAAIGDFKAIPFDTKQQLIAYHTEGQGDDREVPLLYVPEQVNVGTVNNNSFGAKGYPGGMVELGGVAGGGAALHNSFSRENQDLYNQHHVSSGQVGMDYVDAGMMAGRERLFSRYRAEAFDGMALSDHFLADYYSRQSDHAAHQSQEKDGLLVYDYEGRESLAGSVGCCSLLDNDDDLAFLDDLGPKFKTLAEICKVSAVDSVDARVSFSQPRPVSPVWPSTRTHVSAHTETTRDRSRDHVNINTLNTSNVASGSSTIVQEERITERTRGSATAPRVQVQDHIVVPSQTLLVQQPTMYYAASPMYVVEPNPQMVLVAGGTQHAVGQVGQVGLSQGLVQVSGMQGTQGVVLVDRHVGTGGVSGQVGQGISQSSLSRSRQVFLVEDGSSGREQGVSLAQGIGQIAHGFAEQSPEIRDQGFQVQTQSFSRYSDRATGSNEDFAQAAAPKSQGTQRVVVQRKKVSVTERNMESSTRA</sequence>
<keyword evidence="22" id="KW-1185">Reference proteome</keyword>
<dbReference type="PRINTS" id="PR00205">
    <property type="entry name" value="CADHERIN"/>
</dbReference>
<proteinExistence type="predicted"/>
<dbReference type="InterPro" id="IPR027397">
    <property type="entry name" value="Catenin-bd_sf"/>
</dbReference>
<dbReference type="PROSITE" id="PS50268">
    <property type="entry name" value="CADHERIN_2"/>
    <property type="match status" value="4"/>
</dbReference>
<dbReference type="FunFam" id="2.60.40.60:FF:000011">
    <property type="entry name" value="Cadherin 1"/>
    <property type="match status" value="1"/>
</dbReference>
<evidence type="ECO:0000256" key="1">
    <source>
        <dbReference type="ARBA" id="ARBA00004251"/>
    </source>
</evidence>
<feature type="transmembrane region" description="Helical" evidence="19">
    <location>
        <begin position="684"/>
        <end position="712"/>
    </location>
</feature>
<dbReference type="CDD" id="cd11304">
    <property type="entry name" value="Cadherin_repeat"/>
    <property type="match status" value="4"/>
</dbReference>
<dbReference type="GO" id="GO:0045216">
    <property type="term" value="P:cell-cell junction organization"/>
    <property type="evidence" value="ECO:0007669"/>
    <property type="project" value="UniProtKB-ARBA"/>
</dbReference>
<evidence type="ECO:0000256" key="8">
    <source>
        <dbReference type="ARBA" id="ARBA00022737"/>
    </source>
</evidence>
<dbReference type="Gene3D" id="2.60.40.60">
    <property type="entry name" value="Cadherins"/>
    <property type="match status" value="5"/>
</dbReference>
<evidence type="ECO:0000256" key="13">
    <source>
        <dbReference type="ARBA" id="ARBA00023136"/>
    </source>
</evidence>
<evidence type="ECO:0000256" key="15">
    <source>
        <dbReference type="PROSITE-ProRule" id="PRU00043"/>
    </source>
</evidence>
<dbReference type="GeneTree" id="ENSGT01030000234624"/>
<feature type="region of interest" description="Disordered" evidence="18">
    <location>
        <begin position="1144"/>
        <end position="1187"/>
    </location>
</feature>
<keyword evidence="14" id="KW-0325">Glycoprotein</keyword>
<evidence type="ECO:0000256" key="18">
    <source>
        <dbReference type="SAM" id="MobiDB-lite"/>
    </source>
</evidence>
<dbReference type="PRINTS" id="PR01818">
    <property type="entry name" value="DESMOCADHERN"/>
</dbReference>
<dbReference type="GO" id="GO:0005509">
    <property type="term" value="F:calcium ion binding"/>
    <property type="evidence" value="ECO:0007669"/>
    <property type="project" value="UniProtKB-UniRule"/>
</dbReference>
<feature type="compositionally biased region" description="Polar residues" evidence="18">
    <location>
        <begin position="933"/>
        <end position="944"/>
    </location>
</feature>
<feature type="domain" description="Cadherin" evidence="20">
    <location>
        <begin position="434"/>
        <end position="575"/>
    </location>
</feature>
<evidence type="ECO:0000256" key="10">
    <source>
        <dbReference type="ARBA" id="ARBA00022889"/>
    </source>
</evidence>
<comment type="function">
    <text evidence="17">A component of desmosome cell-cell junctions which are required for positive regulation of cellular adhesion. Involved in the interaction of plaque proteins and intermediate filaments mediating cell-cell adhesion.</text>
</comment>
<dbReference type="SUPFAM" id="SSF49313">
    <property type="entry name" value="Cadherin-like"/>
    <property type="match status" value="5"/>
</dbReference>
<dbReference type="FunFam" id="2.60.40.60:FF:000031">
    <property type="entry name" value="Cadherin 3"/>
    <property type="match status" value="1"/>
</dbReference>
<gene>
    <name evidence="21" type="primary">DSG2</name>
</gene>
<dbReference type="FunFam" id="2.60.40.60:FF:000083">
    <property type="entry name" value="Desmoglein 1"/>
    <property type="match status" value="1"/>
</dbReference>
<keyword evidence="9 15" id="KW-0106">Calcium</keyword>
<keyword evidence="11" id="KW-0965">Cell junction</keyword>
<dbReference type="SMART" id="SM00112">
    <property type="entry name" value="CA"/>
    <property type="match status" value="4"/>
</dbReference>
<keyword evidence="7" id="KW-0732">Signal</keyword>
<evidence type="ECO:0000313" key="21">
    <source>
        <dbReference type="Ensembl" id="ENSGACP00000049691.1"/>
    </source>
</evidence>
<reference evidence="21" key="2">
    <citation type="submission" date="2025-08" db="UniProtKB">
        <authorList>
            <consortium name="Ensembl"/>
        </authorList>
    </citation>
    <scope>IDENTIFICATION</scope>
</reference>
<evidence type="ECO:0000256" key="5">
    <source>
        <dbReference type="ARBA" id="ARBA00022692"/>
    </source>
</evidence>
<evidence type="ECO:0000256" key="11">
    <source>
        <dbReference type="ARBA" id="ARBA00022949"/>
    </source>
</evidence>
<dbReference type="AlphaFoldDB" id="A0AAQ4QHP0"/>
<keyword evidence="5 16" id="KW-0812">Transmembrane</keyword>
<evidence type="ECO:0000256" key="17">
    <source>
        <dbReference type="RuleBase" id="RU004358"/>
    </source>
</evidence>
<evidence type="ECO:0000256" key="3">
    <source>
        <dbReference type="ARBA" id="ARBA00022475"/>
    </source>
</evidence>
<dbReference type="GO" id="GO:0005886">
    <property type="term" value="C:plasma membrane"/>
    <property type="evidence" value="ECO:0007669"/>
    <property type="project" value="UniProtKB-SubCell"/>
</dbReference>
<dbReference type="PANTHER" id="PTHR24025">
    <property type="entry name" value="DESMOGLEIN FAMILY MEMBER"/>
    <property type="match status" value="1"/>
</dbReference>
<feature type="domain" description="Cadherin" evidence="20">
    <location>
        <begin position="117"/>
        <end position="204"/>
    </location>
</feature>
<feature type="region of interest" description="Disordered" evidence="18">
    <location>
        <begin position="928"/>
        <end position="950"/>
    </location>
</feature>
<evidence type="ECO:0000256" key="7">
    <source>
        <dbReference type="ARBA" id="ARBA00022729"/>
    </source>
</evidence>
<dbReference type="PROSITE" id="PS00232">
    <property type="entry name" value="CADHERIN_1"/>
    <property type="match status" value="2"/>
</dbReference>
<dbReference type="FunFam" id="4.10.900.10:FF:000003">
    <property type="entry name" value="Desmoglein 1"/>
    <property type="match status" value="1"/>
</dbReference>
<dbReference type="InterPro" id="IPR000233">
    <property type="entry name" value="Cadherin_Y-type_LIR"/>
</dbReference>
<reference evidence="21" key="3">
    <citation type="submission" date="2025-09" db="UniProtKB">
        <authorList>
            <consortium name="Ensembl"/>
        </authorList>
    </citation>
    <scope>IDENTIFICATION</scope>
</reference>
<keyword evidence="4" id="KW-0165">Cleavage on pair of basic residues</keyword>
<dbReference type="InterPro" id="IPR009122">
    <property type="entry name" value="Desmosomal_cadherin"/>
</dbReference>
<dbReference type="GO" id="GO:0055113">
    <property type="term" value="P:epiboly involved in gastrulation with mouth forming second"/>
    <property type="evidence" value="ECO:0007669"/>
    <property type="project" value="UniProtKB-ARBA"/>
</dbReference>
<keyword evidence="10 16" id="KW-0130">Cell adhesion</keyword>
<keyword evidence="3" id="KW-1003">Cell membrane</keyword>
<evidence type="ECO:0000256" key="2">
    <source>
        <dbReference type="ARBA" id="ARBA00004568"/>
    </source>
</evidence>
<dbReference type="Gene3D" id="4.10.900.10">
    <property type="entry name" value="TCF3-CBD (Catenin binding domain)"/>
    <property type="match status" value="1"/>
</dbReference>
<dbReference type="InterPro" id="IPR050971">
    <property type="entry name" value="Cadherin-domain_protein"/>
</dbReference>
<dbReference type="InterPro" id="IPR015919">
    <property type="entry name" value="Cadherin-like_sf"/>
</dbReference>
<evidence type="ECO:0000256" key="4">
    <source>
        <dbReference type="ARBA" id="ARBA00022685"/>
    </source>
</evidence>
<feature type="region of interest" description="Disordered" evidence="18">
    <location>
        <begin position="20"/>
        <end position="52"/>
    </location>
</feature>
<evidence type="ECO:0000259" key="20">
    <source>
        <dbReference type="PROSITE" id="PS50268"/>
    </source>
</evidence>
<evidence type="ECO:0000256" key="19">
    <source>
        <dbReference type="SAM" id="Phobius"/>
    </source>
</evidence>
<protein>
    <submittedName>
        <fullName evidence="21">Desmoglein 2</fullName>
    </submittedName>
</protein>
<keyword evidence="6" id="KW-0479">Metal-binding</keyword>
<comment type="subcellular location">
    <subcellularLocation>
        <location evidence="2">Cell junction</location>
        <location evidence="2">Desmosome</location>
    </subcellularLocation>
    <subcellularLocation>
        <location evidence="1 16">Cell membrane</location>
        <topology evidence="1 16">Single-pass type I membrane protein</topology>
    </subcellularLocation>
</comment>
<dbReference type="InterPro" id="IPR020894">
    <property type="entry name" value="Cadherin_CS"/>
</dbReference>
<dbReference type="Proteomes" id="UP000007635">
    <property type="component" value="Chromosome III"/>
</dbReference>
<evidence type="ECO:0000256" key="12">
    <source>
        <dbReference type="ARBA" id="ARBA00022989"/>
    </source>
</evidence>
<reference evidence="21 22" key="1">
    <citation type="journal article" date="2021" name="G3 (Bethesda)">
        <title>Improved contiguity of the threespine stickleback genome using long-read sequencing.</title>
        <authorList>
            <person name="Nath S."/>
            <person name="Shaw D.E."/>
            <person name="White M.A."/>
        </authorList>
    </citation>
    <scope>NUCLEOTIDE SEQUENCE [LARGE SCALE GENOMIC DNA]</scope>
    <source>
        <strain evidence="21 22">Lake Benthic</strain>
    </source>
</reference>
<evidence type="ECO:0000313" key="22">
    <source>
        <dbReference type="Proteomes" id="UP000007635"/>
    </source>
</evidence>
<feature type="domain" description="Cadherin" evidence="20">
    <location>
        <begin position="315"/>
        <end position="433"/>
    </location>
</feature>
<evidence type="ECO:0000256" key="14">
    <source>
        <dbReference type="ARBA" id="ARBA00023180"/>
    </source>
</evidence>
<dbReference type="Ensembl" id="ENSGACT00000061139.1">
    <property type="protein sequence ID" value="ENSGACP00000049691.1"/>
    <property type="gene ID" value="ENSGACG00000013161.2"/>
</dbReference>
<dbReference type="FunFam" id="2.60.40.60:FF:000068">
    <property type="entry name" value="Desmoglein 1"/>
    <property type="match status" value="1"/>
</dbReference>
<evidence type="ECO:0000256" key="16">
    <source>
        <dbReference type="RuleBase" id="RU003318"/>
    </source>
</evidence>
<feature type="compositionally biased region" description="Basic residues" evidence="18">
    <location>
        <begin position="40"/>
        <end position="51"/>
    </location>
</feature>
<dbReference type="InterPro" id="IPR002126">
    <property type="entry name" value="Cadherin-like_dom"/>
</dbReference>
<feature type="domain" description="Cadherin" evidence="20">
    <location>
        <begin position="211"/>
        <end position="314"/>
    </location>
</feature>
<dbReference type="PANTHER" id="PTHR24025:SF1">
    <property type="entry name" value="DESMOGLEIN-2"/>
    <property type="match status" value="1"/>
</dbReference>
<dbReference type="Pfam" id="PF00028">
    <property type="entry name" value="Cadherin"/>
    <property type="match status" value="2"/>
</dbReference>
<evidence type="ECO:0000256" key="9">
    <source>
        <dbReference type="ARBA" id="ARBA00022837"/>
    </source>
</evidence>
<dbReference type="GO" id="GO:0030057">
    <property type="term" value="C:desmosome"/>
    <property type="evidence" value="ECO:0007669"/>
    <property type="project" value="UniProtKB-SubCell"/>
</dbReference>
<keyword evidence="8" id="KW-0677">Repeat</keyword>
<evidence type="ECO:0000256" key="6">
    <source>
        <dbReference type="ARBA" id="ARBA00022723"/>
    </source>
</evidence>
<keyword evidence="13 19" id="KW-0472">Membrane</keyword>
<organism evidence="21 22">
    <name type="scientific">Gasterosteus aculeatus aculeatus</name>
    <name type="common">three-spined stickleback</name>
    <dbReference type="NCBI Taxonomy" id="481459"/>
    <lineage>
        <taxon>Eukaryota</taxon>
        <taxon>Metazoa</taxon>
        <taxon>Chordata</taxon>
        <taxon>Craniata</taxon>
        <taxon>Vertebrata</taxon>
        <taxon>Euteleostomi</taxon>
        <taxon>Actinopterygii</taxon>
        <taxon>Neopterygii</taxon>
        <taxon>Teleostei</taxon>
        <taxon>Neoteleostei</taxon>
        <taxon>Acanthomorphata</taxon>
        <taxon>Eupercaria</taxon>
        <taxon>Perciformes</taxon>
        <taxon>Cottioidei</taxon>
        <taxon>Gasterosteales</taxon>
        <taxon>Gasterosteidae</taxon>
        <taxon>Gasterosteus</taxon>
    </lineage>
</organism>
<name>A0AAQ4QHP0_GASAC</name>
<accession>A0AAQ4QHP0</accession>
<dbReference type="Pfam" id="PF01049">
    <property type="entry name" value="CADH_Y-type_LIR"/>
    <property type="match status" value="1"/>
</dbReference>
<dbReference type="GO" id="GO:0007156">
    <property type="term" value="P:homophilic cell adhesion via plasma membrane adhesion molecules"/>
    <property type="evidence" value="ECO:0007669"/>
    <property type="project" value="InterPro"/>
</dbReference>
<keyword evidence="12 19" id="KW-1133">Transmembrane helix</keyword>